<accession>A0A0E3BQL3</accession>
<dbReference type="InterPro" id="IPR025359">
    <property type="entry name" value="SduA_C"/>
</dbReference>
<organism evidence="2 3">
    <name type="scientific">Comamonas thiooxydans</name>
    <dbReference type="NCBI Taxonomy" id="363952"/>
    <lineage>
        <taxon>Bacteria</taxon>
        <taxon>Pseudomonadati</taxon>
        <taxon>Pseudomonadota</taxon>
        <taxon>Betaproteobacteria</taxon>
        <taxon>Burkholderiales</taxon>
        <taxon>Comamonadaceae</taxon>
        <taxon>Comamonas</taxon>
    </lineage>
</organism>
<evidence type="ECO:0000313" key="2">
    <source>
        <dbReference type="EMBL" id="KGH08228.1"/>
    </source>
</evidence>
<reference evidence="2 3" key="1">
    <citation type="submission" date="2013-09" db="EMBL/GenBank/DDBJ databases">
        <title>High correlation between genotypes and phenotypes of environmental bacteria Comamonas testosteroni strains.</title>
        <authorList>
            <person name="Liu L."/>
            <person name="Zhu W."/>
            <person name="Xia X."/>
            <person name="Xu B."/>
            <person name="Luo M."/>
            <person name="Wang G."/>
        </authorList>
    </citation>
    <scope>NUCLEOTIDE SEQUENCE [LARGE SCALE GENOMIC DNA]</scope>
    <source>
        <strain evidence="2 3">DF2</strain>
    </source>
</reference>
<gene>
    <name evidence="2" type="ORF">P608_18585</name>
</gene>
<proteinExistence type="predicted"/>
<dbReference type="RefSeq" id="WP_034395716.1">
    <property type="nucleotide sequence ID" value="NZ_AWTO01000179.1"/>
</dbReference>
<name>A0A0E3BQL3_9BURK</name>
<dbReference type="Proteomes" id="UP000029549">
    <property type="component" value="Unassembled WGS sequence"/>
</dbReference>
<sequence>MTKPAVEFEVSDNELYLIYRPRDDTSWVRERFERDEELLVKGTFHLTSKDLVEDGAKEKANAAGDDDDDDDDMLWIDDERLVFAIATADGMYFRFKSQVLGFETPVLLHQDARPNWKWFSAERKVSILNIVQSLGLERIVIGGPDPDAIPIPEYERLLNQFPTPYELRRYVHARVATVVRQYTEPAIDAEALLNAYVDRRTVATAPNLEAPFRQFDIAKYAFALERLQAMLANETGTSEAQWQLEIVEIILLLNPRYIKAFAEVRLWDADASTWRRIDILLVDASGNVDVIEIKKPMGKPIMLPVRYRDHHLPMRDLVGAMGQVTHYLRHLSRWGPAGEDYLTKLLRADLPLGFRIRIVNPSGIVIMGRSNTLSVAQRREFEVLRRDSKGVLDIVTYDDLLARVQAVLDQLRSGPALSVAPASPTAE</sequence>
<feature type="domain" description="Shedu protein SduA C-terminal" evidence="1">
    <location>
        <begin position="237"/>
        <end position="401"/>
    </location>
</feature>
<dbReference type="AlphaFoldDB" id="A0A0E3BQL3"/>
<keyword evidence="3" id="KW-1185">Reference proteome</keyword>
<protein>
    <recommendedName>
        <fullName evidence="1">Shedu protein SduA C-terminal domain-containing protein</fullName>
    </recommendedName>
</protein>
<dbReference type="EMBL" id="AWTP01000125">
    <property type="protein sequence ID" value="KGH08228.1"/>
    <property type="molecule type" value="Genomic_DNA"/>
</dbReference>
<evidence type="ECO:0000313" key="3">
    <source>
        <dbReference type="Proteomes" id="UP000029549"/>
    </source>
</evidence>
<comment type="caution">
    <text evidence="2">The sequence shown here is derived from an EMBL/GenBank/DDBJ whole genome shotgun (WGS) entry which is preliminary data.</text>
</comment>
<dbReference type="Pfam" id="PF14082">
    <property type="entry name" value="SduA_C"/>
    <property type="match status" value="1"/>
</dbReference>
<evidence type="ECO:0000259" key="1">
    <source>
        <dbReference type="Pfam" id="PF14082"/>
    </source>
</evidence>